<organism evidence="2 3">
    <name type="scientific">Patiria miniata</name>
    <name type="common">Bat star</name>
    <name type="synonym">Asterina miniata</name>
    <dbReference type="NCBI Taxonomy" id="46514"/>
    <lineage>
        <taxon>Eukaryota</taxon>
        <taxon>Metazoa</taxon>
        <taxon>Echinodermata</taxon>
        <taxon>Eleutherozoa</taxon>
        <taxon>Asterozoa</taxon>
        <taxon>Asteroidea</taxon>
        <taxon>Valvatacea</taxon>
        <taxon>Valvatida</taxon>
        <taxon>Asterinidae</taxon>
        <taxon>Patiria</taxon>
    </lineage>
</organism>
<accession>A0A913YZS1</accession>
<feature type="region of interest" description="Disordered" evidence="1">
    <location>
        <begin position="89"/>
        <end position="186"/>
    </location>
</feature>
<dbReference type="RefSeq" id="XP_038044236.1">
    <property type="nucleotide sequence ID" value="XM_038188308.1"/>
</dbReference>
<proteinExistence type="predicted"/>
<feature type="compositionally biased region" description="Polar residues" evidence="1">
    <location>
        <begin position="45"/>
        <end position="57"/>
    </location>
</feature>
<dbReference type="Proteomes" id="UP000887568">
    <property type="component" value="Unplaced"/>
</dbReference>
<evidence type="ECO:0000313" key="3">
    <source>
        <dbReference type="Proteomes" id="UP000887568"/>
    </source>
</evidence>
<sequence>MVMFGNYGVSQSYLHRVTPQVSAMADPANSQIDGSCAAHAKADSAETSTPPAHCETQQSERAEAATRSTFAHPLSTEEELMALDVGVDGQSVPEGISDLSEPSKESETSVNVGASLSCSSGTETLKSADRTPKSHRKALRDNALDSEAEEVQLSQSQGSSSLSEAVAAHSTAGSDMDETLTKSAESASSLHSSSLAKYDFVMWYHPDDDLAAERIYKFLEGDLGLKGYRYCRDRSLGKYKLSEMAEAIRDCSKVLLFITPRSNDCGMFESQVHNSLNHSIESNRKKCHTNLLGAKSASGS</sequence>
<protein>
    <recommendedName>
        <fullName evidence="4">TIR domain-containing protein</fullName>
    </recommendedName>
</protein>
<dbReference type="EnsemblMetazoa" id="XM_038188309.1">
    <property type="protein sequence ID" value="XP_038044237.1"/>
    <property type="gene ID" value="LOC119718883"/>
</dbReference>
<evidence type="ECO:0000256" key="1">
    <source>
        <dbReference type="SAM" id="MobiDB-lite"/>
    </source>
</evidence>
<dbReference type="SUPFAM" id="SSF52200">
    <property type="entry name" value="Toll/Interleukin receptor TIR domain"/>
    <property type="match status" value="1"/>
</dbReference>
<dbReference type="RefSeq" id="XP_038044237.1">
    <property type="nucleotide sequence ID" value="XM_038188309.1"/>
</dbReference>
<dbReference type="EnsemblMetazoa" id="XM_038188310.1">
    <property type="protein sequence ID" value="XP_038044238.1"/>
    <property type="gene ID" value="LOC119718883"/>
</dbReference>
<keyword evidence="3" id="KW-1185">Reference proteome</keyword>
<dbReference type="AlphaFoldDB" id="A0A913YZS1"/>
<evidence type="ECO:0000313" key="2">
    <source>
        <dbReference type="EnsemblMetazoa" id="XP_038044236.1"/>
    </source>
</evidence>
<feature type="region of interest" description="Disordered" evidence="1">
    <location>
        <begin position="37"/>
        <end position="68"/>
    </location>
</feature>
<feature type="compositionally biased region" description="Polar residues" evidence="1">
    <location>
        <begin position="108"/>
        <end position="125"/>
    </location>
</feature>
<dbReference type="InterPro" id="IPR035897">
    <property type="entry name" value="Toll_tir_struct_dom_sf"/>
</dbReference>
<name>A0A913YZS1_PATMI</name>
<dbReference type="RefSeq" id="XP_038044238.1">
    <property type="nucleotide sequence ID" value="XM_038188310.1"/>
</dbReference>
<dbReference type="GeneID" id="119718883"/>
<dbReference type="EnsemblMetazoa" id="XM_038188308.1">
    <property type="protein sequence ID" value="XP_038044236.1"/>
    <property type="gene ID" value="LOC119718883"/>
</dbReference>
<feature type="compositionally biased region" description="Low complexity" evidence="1">
    <location>
        <begin position="152"/>
        <end position="163"/>
    </location>
</feature>
<reference evidence="2" key="1">
    <citation type="submission" date="2022-11" db="UniProtKB">
        <authorList>
            <consortium name="EnsemblMetazoa"/>
        </authorList>
    </citation>
    <scope>IDENTIFICATION</scope>
</reference>
<dbReference type="Gene3D" id="3.40.50.10140">
    <property type="entry name" value="Toll/interleukin-1 receptor homology (TIR) domain"/>
    <property type="match status" value="1"/>
</dbReference>
<evidence type="ECO:0008006" key="4">
    <source>
        <dbReference type="Google" id="ProtNLM"/>
    </source>
</evidence>